<evidence type="ECO:0000256" key="5">
    <source>
        <dbReference type="SAM" id="Phobius"/>
    </source>
</evidence>
<dbReference type="InterPro" id="IPR051755">
    <property type="entry name" value="Ig-like_CS_Receptor"/>
</dbReference>
<dbReference type="OMA" id="PCSWLLA"/>
<evidence type="ECO:0000256" key="3">
    <source>
        <dbReference type="ARBA" id="ARBA00023180"/>
    </source>
</evidence>
<dbReference type="Proteomes" id="UP001652641">
    <property type="component" value="Chromosome 14"/>
</dbReference>
<dbReference type="InterPro" id="IPR036179">
    <property type="entry name" value="Ig-like_dom_sf"/>
</dbReference>
<dbReference type="InterPro" id="IPR007110">
    <property type="entry name" value="Ig-like_dom"/>
</dbReference>
<keyword evidence="8" id="KW-1185">Reference proteome</keyword>
<reference evidence="9" key="2">
    <citation type="submission" date="2025-08" db="UniProtKB">
        <authorList>
            <consortium name="RefSeq"/>
        </authorList>
    </citation>
    <scope>IDENTIFICATION</scope>
    <source>
        <tissue evidence="9">Cell line</tissue>
    </source>
</reference>
<dbReference type="STRING" id="9627.ENSVVUP00000010845"/>
<keyword evidence="4" id="KW-0393">Immunoglobulin domain</keyword>
<dbReference type="FunFam" id="2.60.40.10:FF:000295">
    <property type="entry name" value="Tyrosine-protein phosphatase non-receptor type substrate 1"/>
    <property type="match status" value="1"/>
</dbReference>
<dbReference type="Gene3D" id="2.60.40.10">
    <property type="entry name" value="Immunoglobulins"/>
    <property type="match status" value="2"/>
</dbReference>
<dbReference type="RefSeq" id="XP_025841913.1">
    <property type="nucleotide sequence ID" value="XM_025986128.2"/>
</dbReference>
<dbReference type="CTD" id="284759"/>
<reference key="1">
    <citation type="submission" date="2019-01" db="UniProtKB">
        <authorList>
            <consortium name="RefSeq"/>
        </authorList>
    </citation>
    <scope>IDENTIFICATION</scope>
</reference>
<feature type="domain" description="Ig-like" evidence="7">
    <location>
        <begin position="38"/>
        <end position="132"/>
    </location>
</feature>
<keyword evidence="2" id="KW-1015">Disulfide bond</keyword>
<organism evidence="8 9">
    <name type="scientific">Vulpes vulpes</name>
    <name type="common">Red fox</name>
    <dbReference type="NCBI Taxonomy" id="9627"/>
    <lineage>
        <taxon>Eukaryota</taxon>
        <taxon>Metazoa</taxon>
        <taxon>Chordata</taxon>
        <taxon>Craniata</taxon>
        <taxon>Vertebrata</taxon>
        <taxon>Euteleostomi</taxon>
        <taxon>Mammalia</taxon>
        <taxon>Eutheria</taxon>
        <taxon>Laurasiatheria</taxon>
        <taxon>Carnivora</taxon>
        <taxon>Caniformia</taxon>
        <taxon>Canidae</taxon>
        <taxon>Vulpes</taxon>
    </lineage>
</organism>
<name>A0A3Q7R8Y1_VULVU</name>
<dbReference type="InterPro" id="IPR013106">
    <property type="entry name" value="Ig_V-set"/>
</dbReference>
<evidence type="ECO:0000313" key="9">
    <source>
        <dbReference type="RefSeq" id="XP_025841913.1"/>
    </source>
</evidence>
<feature type="transmembrane region" description="Helical" evidence="5">
    <location>
        <begin position="293"/>
        <end position="319"/>
    </location>
</feature>
<protein>
    <submittedName>
        <fullName evidence="9">Signal-regulatory protein beta-2</fullName>
    </submittedName>
</protein>
<gene>
    <name evidence="9" type="primary">SIRPB2</name>
</gene>
<evidence type="ECO:0000256" key="1">
    <source>
        <dbReference type="ARBA" id="ARBA00022729"/>
    </source>
</evidence>
<dbReference type="PROSITE" id="PS50835">
    <property type="entry name" value="IG_LIKE"/>
    <property type="match status" value="2"/>
</dbReference>
<dbReference type="PANTHER" id="PTHR19971">
    <property type="entry name" value="SIGNAL-REGULATORY PROTEIN BETA"/>
    <property type="match status" value="1"/>
</dbReference>
<evidence type="ECO:0000256" key="6">
    <source>
        <dbReference type="SAM" id="SignalP"/>
    </source>
</evidence>
<dbReference type="AlphaFoldDB" id="A0A3Q7R8Y1"/>
<keyword evidence="5" id="KW-0472">Membrane</keyword>
<dbReference type="InterPro" id="IPR003599">
    <property type="entry name" value="Ig_sub"/>
</dbReference>
<feature type="chain" id="PRO_5018524382" evidence="6">
    <location>
        <begin position="42"/>
        <end position="339"/>
    </location>
</feature>
<evidence type="ECO:0000256" key="4">
    <source>
        <dbReference type="ARBA" id="ARBA00023319"/>
    </source>
</evidence>
<keyword evidence="5" id="KW-1133">Transmembrane helix</keyword>
<keyword evidence="1 6" id="KW-0732">Signal</keyword>
<evidence type="ECO:0000313" key="8">
    <source>
        <dbReference type="Proteomes" id="UP001652641"/>
    </source>
</evidence>
<dbReference type="GeneID" id="112909935"/>
<feature type="domain" description="Ig-like" evidence="7">
    <location>
        <begin position="162"/>
        <end position="247"/>
    </location>
</feature>
<feature type="signal peptide" evidence="6">
    <location>
        <begin position="1"/>
        <end position="41"/>
    </location>
</feature>
<dbReference type="Pfam" id="PF07686">
    <property type="entry name" value="V-set"/>
    <property type="match status" value="2"/>
</dbReference>
<proteinExistence type="predicted"/>
<evidence type="ECO:0000259" key="7">
    <source>
        <dbReference type="PROSITE" id="PS50835"/>
    </source>
</evidence>
<accession>A0A3Q7R8Y1</accession>
<dbReference type="SUPFAM" id="SSF48726">
    <property type="entry name" value="Immunoglobulin"/>
    <property type="match status" value="2"/>
</dbReference>
<dbReference type="SMART" id="SM00409">
    <property type="entry name" value="IG"/>
    <property type="match status" value="2"/>
</dbReference>
<evidence type="ECO:0000256" key="2">
    <source>
        <dbReference type="ARBA" id="ARBA00023157"/>
    </source>
</evidence>
<dbReference type="KEGG" id="vvp:112909935"/>
<sequence>MQEKLVPLAMTTPTHLAHCPPCSWLLMLLLVFFGASEPSYGSKWQVLQPEGPLLVAEGNTLLLRCTVDGSCTDDMIKWVKVSHQDQQEIYNFKHGFFPGVMPLIQRTLEPLNCDYSIYIYNVTSRHAGTYHCVWFGNKNENSEKTPQEGTSVFVKEAGDPEPDLWIIQPQELVLATIGDNVFLNCTVLGDGPPGAIRWFRGTGLSREAIYNFEGISHPNVTAVQASRRDFSILLQGASTEHEGTYYCVKFQRKFNRQYLSGMGTRLRVKAKPPSPQETELTNEHVAGIFPSDLLSVFTSLVLGLKATTLAALLLVLVACQRRPWQEDVKTPGPTKLGPH</sequence>
<keyword evidence="3" id="KW-0325">Glycoprotein</keyword>
<dbReference type="InterPro" id="IPR013783">
    <property type="entry name" value="Ig-like_fold"/>
</dbReference>
<keyword evidence="5" id="KW-0812">Transmembrane</keyword>